<feature type="domain" description="Sushi" evidence="10">
    <location>
        <begin position="682"/>
        <end position="740"/>
    </location>
</feature>
<evidence type="ECO:0000256" key="1">
    <source>
        <dbReference type="ARBA" id="ARBA00022723"/>
    </source>
</evidence>
<dbReference type="Gene3D" id="3.10.100.10">
    <property type="entry name" value="Mannose-Binding Protein A, subunit A"/>
    <property type="match status" value="1"/>
</dbReference>
<dbReference type="SUPFAM" id="SSF49785">
    <property type="entry name" value="Galactose-binding domain-like"/>
    <property type="match status" value="1"/>
</dbReference>
<dbReference type="Pfam" id="PF00084">
    <property type="entry name" value="Sushi"/>
    <property type="match status" value="5"/>
</dbReference>
<keyword evidence="12" id="KW-1185">Reference proteome</keyword>
<dbReference type="InterPro" id="IPR001304">
    <property type="entry name" value="C-type_lectin-like"/>
</dbReference>
<sequence>MGQQLTTAACPGHQPLHDVEIRVGNSSSVQGNRLCAWYPGTIEDGVIKDFQCAYPINGRYVFVQMVGIQGSLSMCEVMVFTTLEFSPGRCGNQLEPLELTTFNRTCFEFQSSRGGSFSTAAEHCRARGGLLAHRVEPLVQDFLAAELERRKDQLKSKLVWLGMRRDPGIYSRTWRWVDDDGVGCADSAVRDYLWADDQPNNYNGQQDCAVLDGGRKWLWNDVTCELDYLPWVCQYSWAKSEATAMAIPKPHVGRLVTVDVCVTAPSNCGSPDRNINSTVEGSDYRLGQLVNYRCPEGSVVLGDRSRRCESDGFWSGRAPTCKYVECPRLSEVTHGRVIYPDARTTYNATAQYLCDTNYTLVGNQTRWCQGDSTWNGTEPLCLFIDCNPPFAVRHGRVVLLNGTTTFLSVASYTCEDNYTLVGDRVRNCRDSGQWSGEEPECRSMVGIGIQRESSLSTQQWNTAVRQGISLWVTLPVPACRQETGLEPPLVASIMMVFDSLLFPPPVYVAVHTMSRQDLAPTCAEVRCPPPEVPKNTTVVYGGNDRSSLESFKIGATVQYRCLPGHQVQGHPLRTCAGSGLWSGHPPTCVYIDCGLPRPVSHGHWLLPPIPPTTAARPSTAVTRTSRWLVLSAGCVWRTDRGVAQSQSAKRGVFYRECPLMECLYCIRTMSTVRVTYLGDAVVDCGNPTVIANGRGFMANGTTYQSVVTYQCLPDFQLIGDSIRTCLITGKWSGLEPKCTGHLSLKDTLDLKIGVLYREVLLYIALCIIFNLMCGLYCRKKTAPAMKRPESIEVQTRGGADGPNKLSSYQIGAPEPPDPLNGAIRANPNGLMTFSPQPIYANVTVNGQNMARNQRPVAMHSQPV</sequence>
<dbReference type="Proteomes" id="UP001235939">
    <property type="component" value="Chromosome 10"/>
</dbReference>
<feature type="domain" description="C-type lectin" evidence="9">
    <location>
        <begin position="102"/>
        <end position="225"/>
    </location>
</feature>
<feature type="domain" description="Sushi" evidence="10">
    <location>
        <begin position="525"/>
        <end position="590"/>
    </location>
</feature>
<comment type="caution">
    <text evidence="6">Lacks conserved residue(s) required for the propagation of feature annotation.</text>
</comment>
<dbReference type="Pfam" id="PF00059">
    <property type="entry name" value="Lectin_C"/>
    <property type="match status" value="1"/>
</dbReference>
<dbReference type="InterPro" id="IPR018378">
    <property type="entry name" value="C-type_lectin_CS"/>
</dbReference>
<keyword evidence="6" id="KW-0768">Sushi</keyword>
<feature type="disulfide bond" evidence="6">
    <location>
        <begin position="294"/>
        <end position="321"/>
    </location>
</feature>
<evidence type="ECO:0000256" key="6">
    <source>
        <dbReference type="PROSITE-ProRule" id="PRU00302"/>
    </source>
</evidence>
<keyword evidence="1" id="KW-0479">Metal-binding</keyword>
<feature type="domain" description="Sushi" evidence="10">
    <location>
        <begin position="324"/>
        <end position="383"/>
    </location>
</feature>
<keyword evidence="8" id="KW-0472">Membrane</keyword>
<keyword evidence="4" id="KW-0106">Calcium</keyword>
<evidence type="ECO:0000313" key="12">
    <source>
        <dbReference type="Proteomes" id="UP001235939"/>
    </source>
</evidence>
<dbReference type="InterPro" id="IPR016186">
    <property type="entry name" value="C-type_lectin-like/link_sf"/>
</dbReference>
<dbReference type="PANTHER" id="PTHR45656:SF4">
    <property type="entry name" value="PROTEIN CBR-CLEC-78"/>
    <property type="match status" value="1"/>
</dbReference>
<feature type="disulfide bond" evidence="6">
    <location>
        <begin position="414"/>
        <end position="441"/>
    </location>
</feature>
<feature type="domain" description="Sushi" evidence="10">
    <location>
        <begin position="266"/>
        <end position="323"/>
    </location>
</feature>
<dbReference type="InterPro" id="IPR051277">
    <property type="entry name" value="SEZ6_CSMD_C4BPB_Regulators"/>
</dbReference>
<dbReference type="EMBL" id="CP092872">
    <property type="protein sequence ID" value="UYV72654.1"/>
    <property type="molecule type" value="Genomic_DNA"/>
</dbReference>
<dbReference type="InterPro" id="IPR000436">
    <property type="entry name" value="Sushi_SCR_CCP_dom"/>
</dbReference>
<dbReference type="PROSITE" id="PS00615">
    <property type="entry name" value="C_TYPE_LECTIN_1"/>
    <property type="match status" value="1"/>
</dbReference>
<protein>
    <submittedName>
        <fullName evidence="11">CTLSE1</fullName>
    </submittedName>
</protein>
<keyword evidence="8" id="KW-1133">Transmembrane helix</keyword>
<feature type="disulfide bond" evidence="6">
    <location>
        <begin position="711"/>
        <end position="738"/>
    </location>
</feature>
<dbReference type="PANTHER" id="PTHR45656">
    <property type="entry name" value="PROTEIN CBR-CLEC-78"/>
    <property type="match status" value="1"/>
</dbReference>
<dbReference type="SMART" id="SM00607">
    <property type="entry name" value="FTP"/>
    <property type="match status" value="1"/>
</dbReference>
<keyword evidence="8" id="KW-0812">Transmembrane</keyword>
<evidence type="ECO:0000259" key="10">
    <source>
        <dbReference type="PROSITE" id="PS50923"/>
    </source>
</evidence>
<organism evidence="11 12">
    <name type="scientific">Cordylochernes scorpioides</name>
    <dbReference type="NCBI Taxonomy" id="51811"/>
    <lineage>
        <taxon>Eukaryota</taxon>
        <taxon>Metazoa</taxon>
        <taxon>Ecdysozoa</taxon>
        <taxon>Arthropoda</taxon>
        <taxon>Chelicerata</taxon>
        <taxon>Arachnida</taxon>
        <taxon>Pseudoscorpiones</taxon>
        <taxon>Cheliferoidea</taxon>
        <taxon>Chernetidae</taxon>
        <taxon>Cordylochernes</taxon>
    </lineage>
</organism>
<dbReference type="SMART" id="SM00034">
    <property type="entry name" value="CLECT"/>
    <property type="match status" value="1"/>
</dbReference>
<dbReference type="InterPro" id="IPR006585">
    <property type="entry name" value="FTP1"/>
</dbReference>
<evidence type="ECO:0000256" key="2">
    <source>
        <dbReference type="ARBA" id="ARBA00022729"/>
    </source>
</evidence>
<evidence type="ECO:0000256" key="8">
    <source>
        <dbReference type="SAM" id="Phobius"/>
    </source>
</evidence>
<keyword evidence="3" id="KW-0677">Repeat</keyword>
<proteinExistence type="predicted"/>
<dbReference type="PROSITE" id="PS50923">
    <property type="entry name" value="SUSHI"/>
    <property type="match status" value="5"/>
</dbReference>
<evidence type="ECO:0000259" key="9">
    <source>
        <dbReference type="PROSITE" id="PS50041"/>
    </source>
</evidence>
<dbReference type="InterPro" id="IPR008979">
    <property type="entry name" value="Galactose-bd-like_sf"/>
</dbReference>
<evidence type="ECO:0000313" key="11">
    <source>
        <dbReference type="EMBL" id="UYV72654.1"/>
    </source>
</evidence>
<evidence type="ECO:0000256" key="4">
    <source>
        <dbReference type="ARBA" id="ARBA00022837"/>
    </source>
</evidence>
<gene>
    <name evidence="11" type="ORF">LAZ67_10000226</name>
</gene>
<keyword evidence="5 6" id="KW-1015">Disulfide bond</keyword>
<keyword evidence="2" id="KW-0732">Signal</keyword>
<feature type="region of interest" description="Disordered" evidence="7">
    <location>
        <begin position="791"/>
        <end position="811"/>
    </location>
</feature>
<reference evidence="11 12" key="1">
    <citation type="submission" date="2022-01" db="EMBL/GenBank/DDBJ databases">
        <title>A chromosomal length assembly of Cordylochernes scorpioides.</title>
        <authorList>
            <person name="Zeh D."/>
            <person name="Zeh J."/>
        </authorList>
    </citation>
    <scope>NUCLEOTIDE SEQUENCE [LARGE SCALE GENOMIC DNA]</scope>
    <source>
        <strain evidence="11">IN4F17</strain>
        <tissue evidence="11">Whole Body</tissue>
    </source>
</reference>
<evidence type="ECO:0000256" key="3">
    <source>
        <dbReference type="ARBA" id="ARBA00022737"/>
    </source>
</evidence>
<evidence type="ECO:0000256" key="5">
    <source>
        <dbReference type="ARBA" id="ARBA00023157"/>
    </source>
</evidence>
<dbReference type="InterPro" id="IPR035976">
    <property type="entry name" value="Sushi/SCR/CCP_sf"/>
</dbReference>
<dbReference type="PROSITE" id="PS50041">
    <property type="entry name" value="C_TYPE_LECTIN_2"/>
    <property type="match status" value="1"/>
</dbReference>
<feature type="domain" description="Sushi" evidence="10">
    <location>
        <begin position="384"/>
        <end position="443"/>
    </location>
</feature>
<name>A0ABY6KVJ0_9ARAC</name>
<dbReference type="SMART" id="SM00032">
    <property type="entry name" value="CCP"/>
    <property type="match status" value="5"/>
</dbReference>
<evidence type="ECO:0000256" key="7">
    <source>
        <dbReference type="SAM" id="MobiDB-lite"/>
    </source>
</evidence>
<accession>A0ABY6KVJ0</accession>
<feature type="transmembrane region" description="Helical" evidence="8">
    <location>
        <begin position="759"/>
        <end position="777"/>
    </location>
</feature>
<dbReference type="Gene3D" id="2.10.70.10">
    <property type="entry name" value="Complement Module, domain 1"/>
    <property type="match status" value="5"/>
</dbReference>
<dbReference type="SUPFAM" id="SSF56436">
    <property type="entry name" value="C-type lectin-like"/>
    <property type="match status" value="1"/>
</dbReference>
<feature type="disulfide bond" evidence="6">
    <location>
        <begin position="561"/>
        <end position="588"/>
    </location>
</feature>
<feature type="disulfide bond" evidence="6">
    <location>
        <begin position="354"/>
        <end position="381"/>
    </location>
</feature>
<dbReference type="CDD" id="cd00037">
    <property type="entry name" value="CLECT"/>
    <property type="match status" value="1"/>
</dbReference>
<dbReference type="Gene3D" id="2.60.120.260">
    <property type="entry name" value="Galactose-binding domain-like"/>
    <property type="match status" value="1"/>
</dbReference>
<dbReference type="InterPro" id="IPR016187">
    <property type="entry name" value="CTDL_fold"/>
</dbReference>
<dbReference type="CDD" id="cd00033">
    <property type="entry name" value="CCP"/>
    <property type="match status" value="5"/>
</dbReference>
<dbReference type="SUPFAM" id="SSF57535">
    <property type="entry name" value="Complement control module/SCR domain"/>
    <property type="match status" value="5"/>
</dbReference>